<dbReference type="InterPro" id="IPR038770">
    <property type="entry name" value="Na+/solute_symporter_sf"/>
</dbReference>
<dbReference type="GO" id="GO:0005886">
    <property type="term" value="C:plasma membrane"/>
    <property type="evidence" value="ECO:0007669"/>
    <property type="project" value="TreeGrafter"/>
</dbReference>
<feature type="transmembrane region" description="Helical" evidence="1">
    <location>
        <begin position="112"/>
        <end position="132"/>
    </location>
</feature>
<dbReference type="Proteomes" id="UP000317940">
    <property type="component" value="Unassembled WGS sequence"/>
</dbReference>
<evidence type="ECO:0000313" key="2">
    <source>
        <dbReference type="EMBL" id="TWG01261.1"/>
    </source>
</evidence>
<name>A0A561UPI6_9ACTN</name>
<feature type="transmembrane region" description="Helical" evidence="1">
    <location>
        <begin position="77"/>
        <end position="100"/>
    </location>
</feature>
<reference evidence="2 3" key="1">
    <citation type="submission" date="2019-06" db="EMBL/GenBank/DDBJ databases">
        <title>Sequencing the genomes of 1000 actinobacteria strains.</title>
        <authorList>
            <person name="Klenk H.-P."/>
        </authorList>
    </citation>
    <scope>NUCLEOTIDE SEQUENCE [LARGE SCALE GENOMIC DNA]</scope>
    <source>
        <strain evidence="2 3">DSM 44826</strain>
    </source>
</reference>
<dbReference type="EMBL" id="VIWT01000001">
    <property type="protein sequence ID" value="TWG01261.1"/>
    <property type="molecule type" value="Genomic_DNA"/>
</dbReference>
<dbReference type="Pfam" id="PF13593">
    <property type="entry name" value="SBF_like"/>
    <property type="match status" value="1"/>
</dbReference>
<sequence>MPRIPLPRPRALRLPRLDPFIASLLATIALAALLPARGAAAPAVATAADAAVAVLFFLYGARLSAREALEGLKQWRLHGVVAAVTFGLFPLLGVAASLLVPGVLTPQLYQGLLFLTLLPSTVQSSIAFTSIARGNTAAAVCSATFSSLFGIVLTPLLAAFLLHTKGGVSAGTVLQIAEQLLLPFAAGQLTRRWTAGPMRRHRAVLGLVDRGSILLVVYSAFGAAVVGGVWGMLSLPRLGALLLVEAALLALVLGATLLLGRRLGFARADVVVLVFCGSKKSLASGVPMASVLFPGAAAGALVLPLMLFHQVQLMVCAVLARRWGARAAAAEPQDAARVPALT</sequence>
<protein>
    <submittedName>
        <fullName evidence="2">Sodium/bile acid cotransporter 7</fullName>
    </submittedName>
</protein>
<comment type="caution">
    <text evidence="2">The sequence shown here is derived from an EMBL/GenBank/DDBJ whole genome shotgun (WGS) entry which is preliminary data.</text>
</comment>
<keyword evidence="1" id="KW-1133">Transmembrane helix</keyword>
<dbReference type="PANTHER" id="PTHR18640">
    <property type="entry name" value="SOLUTE CARRIER FAMILY 10 MEMBER 7"/>
    <property type="match status" value="1"/>
</dbReference>
<dbReference type="AlphaFoldDB" id="A0A561UPI6"/>
<feature type="transmembrane region" description="Helical" evidence="1">
    <location>
        <begin position="139"/>
        <end position="162"/>
    </location>
</feature>
<dbReference type="Gene3D" id="1.20.1530.20">
    <property type="match status" value="1"/>
</dbReference>
<keyword evidence="1" id="KW-0812">Transmembrane</keyword>
<keyword evidence="3" id="KW-1185">Reference proteome</keyword>
<organism evidence="2 3">
    <name type="scientific">Kitasatospora viridis</name>
    <dbReference type="NCBI Taxonomy" id="281105"/>
    <lineage>
        <taxon>Bacteria</taxon>
        <taxon>Bacillati</taxon>
        <taxon>Actinomycetota</taxon>
        <taxon>Actinomycetes</taxon>
        <taxon>Kitasatosporales</taxon>
        <taxon>Streptomycetaceae</taxon>
        <taxon>Kitasatospora</taxon>
    </lineage>
</organism>
<gene>
    <name evidence="2" type="ORF">FHX73_115153</name>
</gene>
<feature type="transmembrane region" description="Helical" evidence="1">
    <location>
        <begin position="48"/>
        <end position="65"/>
    </location>
</feature>
<feature type="transmembrane region" description="Helical" evidence="1">
    <location>
        <begin position="168"/>
        <end position="190"/>
    </location>
</feature>
<dbReference type="PIRSF" id="PIRSF026166">
    <property type="entry name" value="UCP026166"/>
    <property type="match status" value="1"/>
</dbReference>
<dbReference type="PANTHER" id="PTHR18640:SF5">
    <property type="entry name" value="SODIUM_BILE ACID COTRANSPORTER 7"/>
    <property type="match status" value="1"/>
</dbReference>
<feature type="transmembrane region" description="Helical" evidence="1">
    <location>
        <begin position="239"/>
        <end position="259"/>
    </location>
</feature>
<dbReference type="RefSeq" id="WP_145907344.1">
    <property type="nucleotide sequence ID" value="NZ_BAAAMZ010000030.1"/>
</dbReference>
<feature type="transmembrane region" description="Helical" evidence="1">
    <location>
        <begin position="271"/>
        <end position="293"/>
    </location>
</feature>
<feature type="transmembrane region" description="Helical" evidence="1">
    <location>
        <begin position="211"/>
        <end position="233"/>
    </location>
</feature>
<dbReference type="InterPro" id="IPR016833">
    <property type="entry name" value="Put_Na-Bile_cotransptr"/>
</dbReference>
<keyword evidence="1" id="KW-0472">Membrane</keyword>
<evidence type="ECO:0000313" key="3">
    <source>
        <dbReference type="Proteomes" id="UP000317940"/>
    </source>
</evidence>
<accession>A0A561UPI6</accession>
<proteinExistence type="predicted"/>
<evidence type="ECO:0000256" key="1">
    <source>
        <dbReference type="SAM" id="Phobius"/>
    </source>
</evidence>
<dbReference type="OrthoDB" id="9792271at2"/>